<accession>A0A9P1GFT2</accession>
<reference evidence="1" key="1">
    <citation type="submission" date="2022-10" db="EMBL/GenBank/DDBJ databases">
        <authorList>
            <person name="Chen Y."/>
            <person name="Dougan E. K."/>
            <person name="Chan C."/>
            <person name="Rhodes N."/>
            <person name="Thang M."/>
        </authorList>
    </citation>
    <scope>NUCLEOTIDE SEQUENCE</scope>
</reference>
<proteinExistence type="predicted"/>
<protein>
    <submittedName>
        <fullName evidence="2">Sulfotransferase domain-containing protein</fullName>
    </submittedName>
</protein>
<organism evidence="1">
    <name type="scientific">Cladocopium goreaui</name>
    <dbReference type="NCBI Taxonomy" id="2562237"/>
    <lineage>
        <taxon>Eukaryota</taxon>
        <taxon>Sar</taxon>
        <taxon>Alveolata</taxon>
        <taxon>Dinophyceae</taxon>
        <taxon>Suessiales</taxon>
        <taxon>Symbiodiniaceae</taxon>
        <taxon>Cladocopium</taxon>
    </lineage>
</organism>
<evidence type="ECO:0000313" key="1">
    <source>
        <dbReference type="EMBL" id="CAI4012446.1"/>
    </source>
</evidence>
<sequence>FDENLKDLALLLQVFPCAKVIMSFRKDLEAQLLSQSFALGDYQYFITQQANEAMRSFAQQHGDGRVFSMAMEDLNVTTFNRLLTFLGEERCRSVAVVHDNEGRHFATTSLAPKVIECDSR</sequence>
<gene>
    <name evidence="1" type="ORF">C1SCF055_LOCUS37508</name>
</gene>
<dbReference type="Proteomes" id="UP001152797">
    <property type="component" value="Unassembled WGS sequence"/>
</dbReference>
<dbReference type="Gene3D" id="3.40.50.300">
    <property type="entry name" value="P-loop containing nucleotide triphosphate hydrolases"/>
    <property type="match status" value="1"/>
</dbReference>
<keyword evidence="3" id="KW-1185">Reference proteome</keyword>
<comment type="caution">
    <text evidence="1">The sequence shown here is derived from an EMBL/GenBank/DDBJ whole genome shotgun (WGS) entry which is preliminary data.</text>
</comment>
<name>A0A9P1GFT2_9DINO</name>
<reference evidence="2 3" key="2">
    <citation type="submission" date="2024-05" db="EMBL/GenBank/DDBJ databases">
        <authorList>
            <person name="Chen Y."/>
            <person name="Shah S."/>
            <person name="Dougan E. K."/>
            <person name="Thang M."/>
            <person name="Chan C."/>
        </authorList>
    </citation>
    <scope>NUCLEOTIDE SEQUENCE [LARGE SCALE GENOMIC DNA]</scope>
</reference>
<dbReference type="OrthoDB" id="434731at2759"/>
<evidence type="ECO:0000313" key="2">
    <source>
        <dbReference type="EMBL" id="CAL4799758.1"/>
    </source>
</evidence>
<dbReference type="EMBL" id="CAMXCT020005465">
    <property type="protein sequence ID" value="CAL1165821.1"/>
    <property type="molecule type" value="Genomic_DNA"/>
</dbReference>
<dbReference type="SUPFAM" id="SSF52540">
    <property type="entry name" value="P-loop containing nucleoside triphosphate hydrolases"/>
    <property type="match status" value="1"/>
</dbReference>
<dbReference type="EMBL" id="CAMXCT030005465">
    <property type="protein sequence ID" value="CAL4799758.1"/>
    <property type="molecule type" value="Genomic_DNA"/>
</dbReference>
<dbReference type="AlphaFoldDB" id="A0A9P1GFT2"/>
<dbReference type="InterPro" id="IPR027417">
    <property type="entry name" value="P-loop_NTPase"/>
</dbReference>
<evidence type="ECO:0000313" key="3">
    <source>
        <dbReference type="Proteomes" id="UP001152797"/>
    </source>
</evidence>
<feature type="non-terminal residue" evidence="1">
    <location>
        <position position="1"/>
    </location>
</feature>
<dbReference type="EMBL" id="CAMXCT010005465">
    <property type="protein sequence ID" value="CAI4012446.1"/>
    <property type="molecule type" value="Genomic_DNA"/>
</dbReference>